<keyword evidence="2" id="KW-1185">Reference proteome</keyword>
<dbReference type="AlphaFoldDB" id="A0A9D3ZMI3"/>
<evidence type="ECO:0000313" key="1">
    <source>
        <dbReference type="EMBL" id="KAH1047285.1"/>
    </source>
</evidence>
<name>A0A9D3ZMI3_9ROSI</name>
<dbReference type="Proteomes" id="UP000828251">
    <property type="component" value="Unassembled WGS sequence"/>
</dbReference>
<proteinExistence type="predicted"/>
<protein>
    <submittedName>
        <fullName evidence="1">Uncharacterized protein</fullName>
    </submittedName>
</protein>
<dbReference type="EMBL" id="JAIQCV010000011">
    <property type="protein sequence ID" value="KAH1047285.1"/>
    <property type="molecule type" value="Genomic_DNA"/>
</dbReference>
<organism evidence="1 2">
    <name type="scientific">Gossypium stocksii</name>
    <dbReference type="NCBI Taxonomy" id="47602"/>
    <lineage>
        <taxon>Eukaryota</taxon>
        <taxon>Viridiplantae</taxon>
        <taxon>Streptophyta</taxon>
        <taxon>Embryophyta</taxon>
        <taxon>Tracheophyta</taxon>
        <taxon>Spermatophyta</taxon>
        <taxon>Magnoliopsida</taxon>
        <taxon>eudicotyledons</taxon>
        <taxon>Gunneridae</taxon>
        <taxon>Pentapetalae</taxon>
        <taxon>rosids</taxon>
        <taxon>malvids</taxon>
        <taxon>Malvales</taxon>
        <taxon>Malvaceae</taxon>
        <taxon>Malvoideae</taxon>
        <taxon>Gossypium</taxon>
    </lineage>
</organism>
<reference evidence="1 2" key="1">
    <citation type="journal article" date="2021" name="Plant Biotechnol. J.">
        <title>Multi-omics assisted identification of the key and species-specific regulatory components of drought-tolerant mechanisms in Gossypium stocksii.</title>
        <authorList>
            <person name="Yu D."/>
            <person name="Ke L."/>
            <person name="Zhang D."/>
            <person name="Wu Y."/>
            <person name="Sun Y."/>
            <person name="Mei J."/>
            <person name="Sun J."/>
            <person name="Sun Y."/>
        </authorList>
    </citation>
    <scope>NUCLEOTIDE SEQUENCE [LARGE SCALE GENOMIC DNA]</scope>
    <source>
        <strain evidence="2">cv. E1</strain>
        <tissue evidence="1">Leaf</tissue>
    </source>
</reference>
<evidence type="ECO:0000313" key="2">
    <source>
        <dbReference type="Proteomes" id="UP000828251"/>
    </source>
</evidence>
<sequence>MGWILTYTNQDILTWLTWVFGRGTKEQIRMFCCALWMIWGSRNQAVHDRKITLGTDLSYQIRNYLLKIEGVSQKNRTFIGPRAQEQGEEARRETIQFDAAFDRSNSKSASGLVVRNRKRADNSQAHIIANEALEKGEGRYLEGETMIYNGFASEEIWPRDPD</sequence>
<dbReference type="OrthoDB" id="1001021at2759"/>
<accession>A0A9D3ZMI3</accession>
<comment type="caution">
    <text evidence="1">The sequence shown here is derived from an EMBL/GenBank/DDBJ whole genome shotgun (WGS) entry which is preliminary data.</text>
</comment>
<gene>
    <name evidence="1" type="ORF">J1N35_038069</name>
</gene>